<comment type="subcellular location">
    <subcellularLocation>
        <location evidence="1 7">Cell membrane</location>
        <topology evidence="1 7">Multi-pass membrane protein</topology>
    </subcellularLocation>
</comment>
<keyword evidence="5 7" id="KW-1133">Transmembrane helix</keyword>
<proteinExistence type="inferred from homology"/>
<evidence type="ECO:0000256" key="5">
    <source>
        <dbReference type="ARBA" id="ARBA00022989"/>
    </source>
</evidence>
<feature type="transmembrane region" description="Helical" evidence="7">
    <location>
        <begin position="131"/>
        <end position="151"/>
    </location>
</feature>
<dbReference type="AlphaFoldDB" id="A0A4D6HBH9"/>
<keyword evidence="10" id="KW-1185">Reference proteome</keyword>
<dbReference type="KEGG" id="hsn:DV733_04360"/>
<evidence type="ECO:0000256" key="7">
    <source>
        <dbReference type="RuleBase" id="RU363032"/>
    </source>
</evidence>
<gene>
    <name evidence="9" type="ORF">DV733_04360</name>
</gene>
<accession>A0A4D6HBH9</accession>
<comment type="similarity">
    <text evidence="7">Belongs to the binding-protein-dependent transport system permease family.</text>
</comment>
<dbReference type="PROSITE" id="PS50928">
    <property type="entry name" value="ABC_TM1"/>
    <property type="match status" value="1"/>
</dbReference>
<reference evidence="9 10" key="1">
    <citation type="journal article" date="2019" name="Nat. Commun.">
        <title>A new type of DNA phosphorothioation-based antiviral system in archaea.</title>
        <authorList>
            <person name="Xiong L."/>
            <person name="Liu S."/>
            <person name="Chen S."/>
            <person name="Xiao Y."/>
            <person name="Zhu B."/>
            <person name="Gao Y."/>
            <person name="Zhang Y."/>
            <person name="Chen B."/>
            <person name="Luo J."/>
            <person name="Deng Z."/>
            <person name="Chen X."/>
            <person name="Wang L."/>
            <person name="Chen S."/>
        </authorList>
    </citation>
    <scope>NUCLEOTIDE SEQUENCE [LARGE SCALE GENOMIC DNA]</scope>
    <source>
        <strain evidence="9 10">CBA1105</strain>
    </source>
</reference>
<dbReference type="GO" id="GO:0055085">
    <property type="term" value="P:transmembrane transport"/>
    <property type="evidence" value="ECO:0007669"/>
    <property type="project" value="InterPro"/>
</dbReference>
<dbReference type="PANTHER" id="PTHR30151">
    <property type="entry name" value="ALKANE SULFONATE ABC TRANSPORTER-RELATED, MEMBRANE SUBUNIT"/>
    <property type="match status" value="1"/>
</dbReference>
<evidence type="ECO:0000313" key="9">
    <source>
        <dbReference type="EMBL" id="QCC50518.1"/>
    </source>
</evidence>
<evidence type="ECO:0000256" key="1">
    <source>
        <dbReference type="ARBA" id="ARBA00004651"/>
    </source>
</evidence>
<dbReference type="Proteomes" id="UP000296706">
    <property type="component" value="Chromosome"/>
</dbReference>
<evidence type="ECO:0000256" key="3">
    <source>
        <dbReference type="ARBA" id="ARBA00022475"/>
    </source>
</evidence>
<evidence type="ECO:0000256" key="4">
    <source>
        <dbReference type="ARBA" id="ARBA00022692"/>
    </source>
</evidence>
<feature type="transmembrane region" description="Helical" evidence="7">
    <location>
        <begin position="185"/>
        <end position="207"/>
    </location>
</feature>
<dbReference type="PANTHER" id="PTHR30151:SF20">
    <property type="entry name" value="ABC TRANSPORTER PERMEASE PROTEIN HI_0355-RELATED"/>
    <property type="match status" value="1"/>
</dbReference>
<evidence type="ECO:0000313" key="10">
    <source>
        <dbReference type="Proteomes" id="UP000296706"/>
    </source>
</evidence>
<dbReference type="EMBL" id="CP031310">
    <property type="protein sequence ID" value="QCC50518.1"/>
    <property type="molecule type" value="Genomic_DNA"/>
</dbReference>
<keyword evidence="2 7" id="KW-0813">Transport</keyword>
<evidence type="ECO:0000256" key="6">
    <source>
        <dbReference type="ARBA" id="ARBA00023136"/>
    </source>
</evidence>
<protein>
    <submittedName>
        <fullName evidence="9">ABC transporter permease</fullName>
    </submittedName>
</protein>
<organism evidence="9 10">
    <name type="scientific">Halapricum salinum</name>
    <dbReference type="NCBI Taxonomy" id="1457250"/>
    <lineage>
        <taxon>Archaea</taxon>
        <taxon>Methanobacteriati</taxon>
        <taxon>Methanobacteriota</taxon>
        <taxon>Stenosarchaea group</taxon>
        <taxon>Halobacteria</taxon>
        <taxon>Halobacteriales</taxon>
        <taxon>Haloarculaceae</taxon>
        <taxon>Halapricum</taxon>
    </lineage>
</organism>
<dbReference type="InterPro" id="IPR000515">
    <property type="entry name" value="MetI-like"/>
</dbReference>
<dbReference type="STRING" id="1457250.GCA_000755225_03175"/>
<feature type="transmembrane region" description="Helical" evidence="7">
    <location>
        <begin position="68"/>
        <end position="92"/>
    </location>
</feature>
<feature type="domain" description="ABC transmembrane type-1" evidence="8">
    <location>
        <begin position="66"/>
        <end position="246"/>
    </location>
</feature>
<keyword evidence="3" id="KW-1003">Cell membrane</keyword>
<dbReference type="SUPFAM" id="SSF161098">
    <property type="entry name" value="MetI-like"/>
    <property type="match status" value="1"/>
</dbReference>
<dbReference type="InterPro" id="IPR035906">
    <property type="entry name" value="MetI-like_sf"/>
</dbReference>
<keyword evidence="4 7" id="KW-0812">Transmembrane</keyword>
<dbReference type="GeneID" id="39847071"/>
<sequence>MRRPTVPRWRQLFSRKIQLPAAVLVVVVSAWEYGVPEMGIQPFILPTPSAIIVAFVENHETILAELQVTLRVFAIAFGLTLVTGYLMALLMFEWKVLEATFFPYIIVIRSIPIVTLLPIFITWFGFGGQTVIVVSYLISFFPMVVNTLSGFQETDGQLVEMLESFSASRWEVYRDVYFYSSLPTVFAGIKISVILAFTGTIVGELVLANQGIGALIIEYNSTFATPEMFAAVFTVSLSSLCCFGAVVGLERLFVDWT</sequence>
<dbReference type="Gene3D" id="1.10.3720.10">
    <property type="entry name" value="MetI-like"/>
    <property type="match status" value="1"/>
</dbReference>
<evidence type="ECO:0000259" key="8">
    <source>
        <dbReference type="PROSITE" id="PS50928"/>
    </source>
</evidence>
<name>A0A4D6HBH9_9EURY</name>
<feature type="transmembrane region" description="Helical" evidence="7">
    <location>
        <begin position="228"/>
        <end position="249"/>
    </location>
</feature>
<dbReference type="CDD" id="cd06261">
    <property type="entry name" value="TM_PBP2"/>
    <property type="match status" value="1"/>
</dbReference>
<feature type="transmembrane region" description="Helical" evidence="7">
    <location>
        <begin position="40"/>
        <end position="56"/>
    </location>
</feature>
<keyword evidence="6 7" id="KW-0472">Membrane</keyword>
<feature type="transmembrane region" description="Helical" evidence="7">
    <location>
        <begin position="104"/>
        <end position="124"/>
    </location>
</feature>
<dbReference type="Pfam" id="PF00528">
    <property type="entry name" value="BPD_transp_1"/>
    <property type="match status" value="1"/>
</dbReference>
<dbReference type="OrthoDB" id="50379at2157"/>
<dbReference type="GO" id="GO:0005886">
    <property type="term" value="C:plasma membrane"/>
    <property type="evidence" value="ECO:0007669"/>
    <property type="project" value="UniProtKB-SubCell"/>
</dbReference>
<evidence type="ECO:0000256" key="2">
    <source>
        <dbReference type="ARBA" id="ARBA00022448"/>
    </source>
</evidence>
<dbReference type="RefSeq" id="WP_049993964.1">
    <property type="nucleotide sequence ID" value="NZ_CP031310.1"/>
</dbReference>